<reference evidence="3" key="1">
    <citation type="submission" date="2014-07" db="EMBL/GenBank/DDBJ databases">
        <title>Genome sequencing of plant-pathogenic Streptomyces species.</title>
        <authorList>
            <person name="Harrison J."/>
            <person name="Sapp M."/>
            <person name="Thwaites R."/>
            <person name="Studholme D.J."/>
        </authorList>
    </citation>
    <scope>NUCLEOTIDE SEQUENCE [LARGE SCALE GENOMIC DNA]</scope>
    <source>
        <strain evidence="3">NCPPB 4445</strain>
    </source>
</reference>
<dbReference type="PATRIC" id="fig|42234.21.peg.3062"/>
<dbReference type="Proteomes" id="UP000037151">
    <property type="component" value="Unassembled WGS sequence"/>
</dbReference>
<comment type="caution">
    <text evidence="2">The sequence shown here is derived from an EMBL/GenBank/DDBJ whole genome shotgun (WGS) entry which is preliminary data.</text>
</comment>
<evidence type="ECO:0000313" key="3">
    <source>
        <dbReference type="Proteomes" id="UP000037151"/>
    </source>
</evidence>
<proteinExistence type="predicted"/>
<evidence type="ECO:0000313" key="2">
    <source>
        <dbReference type="EMBL" id="KND35300.1"/>
    </source>
</evidence>
<sequence length="71" mass="7630">MVALVYRREHTTLAKIAAGFGISEFTAQTCTSAAVDLLAERMPGLLKVLRETEAGFVLLDGTLAECDRDDG</sequence>
<feature type="domain" description="Transposase Helix-turn-helix" evidence="1">
    <location>
        <begin position="1"/>
        <end position="43"/>
    </location>
</feature>
<dbReference type="AlphaFoldDB" id="A0A0L0KCA9"/>
<name>A0A0L0KCA9_9ACTN</name>
<dbReference type="InterPro" id="IPR027805">
    <property type="entry name" value="Transposase_HTH_dom"/>
</dbReference>
<dbReference type="EMBL" id="JPPY01000095">
    <property type="protein sequence ID" value="KND35300.1"/>
    <property type="molecule type" value="Genomic_DNA"/>
</dbReference>
<dbReference type="Pfam" id="PF13613">
    <property type="entry name" value="HTH_Tnp_4"/>
    <property type="match status" value="1"/>
</dbReference>
<protein>
    <recommendedName>
        <fullName evidence="1">Transposase Helix-turn-helix domain-containing protein</fullName>
    </recommendedName>
</protein>
<organism evidence="2 3">
    <name type="scientific">Streptomyces acidiscabies</name>
    <dbReference type="NCBI Taxonomy" id="42234"/>
    <lineage>
        <taxon>Bacteria</taxon>
        <taxon>Bacillati</taxon>
        <taxon>Actinomycetota</taxon>
        <taxon>Actinomycetes</taxon>
        <taxon>Kitasatosporales</taxon>
        <taxon>Streptomycetaceae</taxon>
        <taxon>Streptomyces</taxon>
    </lineage>
</organism>
<gene>
    <name evidence="2" type="ORF">IQ63_14865</name>
</gene>
<evidence type="ECO:0000259" key="1">
    <source>
        <dbReference type="Pfam" id="PF13613"/>
    </source>
</evidence>
<accession>A0A0L0KCA9</accession>